<protein>
    <submittedName>
        <fullName evidence="2 3">Uncharacterized protein</fullName>
    </submittedName>
</protein>
<name>L1IHI9_GUITC</name>
<evidence type="ECO:0000313" key="3">
    <source>
        <dbReference type="EnsemblProtists" id="EKX35384"/>
    </source>
</evidence>
<reference evidence="4" key="2">
    <citation type="submission" date="2012-11" db="EMBL/GenBank/DDBJ databases">
        <authorList>
            <person name="Kuo A."/>
            <person name="Curtis B.A."/>
            <person name="Tanifuji G."/>
            <person name="Burki F."/>
            <person name="Gruber A."/>
            <person name="Irimia M."/>
            <person name="Maruyama S."/>
            <person name="Arias M.C."/>
            <person name="Ball S.G."/>
            <person name="Gile G.H."/>
            <person name="Hirakawa Y."/>
            <person name="Hopkins J.F."/>
            <person name="Rensing S.A."/>
            <person name="Schmutz J."/>
            <person name="Symeonidi A."/>
            <person name="Elias M."/>
            <person name="Eveleigh R.J."/>
            <person name="Herman E.K."/>
            <person name="Klute M.J."/>
            <person name="Nakayama T."/>
            <person name="Obornik M."/>
            <person name="Reyes-Prieto A."/>
            <person name="Armbrust E.V."/>
            <person name="Aves S.J."/>
            <person name="Beiko R.G."/>
            <person name="Coutinho P."/>
            <person name="Dacks J.B."/>
            <person name="Durnford D.G."/>
            <person name="Fast N.M."/>
            <person name="Green B.R."/>
            <person name="Grisdale C."/>
            <person name="Hempe F."/>
            <person name="Henrissat B."/>
            <person name="Hoppner M.P."/>
            <person name="Ishida K.-I."/>
            <person name="Kim E."/>
            <person name="Koreny L."/>
            <person name="Kroth P.G."/>
            <person name="Liu Y."/>
            <person name="Malik S.-B."/>
            <person name="Maier U.G."/>
            <person name="McRose D."/>
            <person name="Mock T."/>
            <person name="Neilson J.A."/>
            <person name="Onodera N.T."/>
            <person name="Poole A.M."/>
            <person name="Pritham E.J."/>
            <person name="Richards T.A."/>
            <person name="Rocap G."/>
            <person name="Roy S.W."/>
            <person name="Sarai C."/>
            <person name="Schaack S."/>
            <person name="Shirato S."/>
            <person name="Slamovits C.H."/>
            <person name="Spencer D.F."/>
            <person name="Suzuki S."/>
            <person name="Worden A.Z."/>
            <person name="Zauner S."/>
            <person name="Barry K."/>
            <person name="Bell C."/>
            <person name="Bharti A.K."/>
            <person name="Crow J.A."/>
            <person name="Grimwood J."/>
            <person name="Kramer R."/>
            <person name="Lindquist E."/>
            <person name="Lucas S."/>
            <person name="Salamov A."/>
            <person name="McFadden G.I."/>
            <person name="Lane C.E."/>
            <person name="Keeling P.J."/>
            <person name="Gray M.W."/>
            <person name="Grigoriev I.V."/>
            <person name="Archibald J.M."/>
        </authorList>
    </citation>
    <scope>NUCLEOTIDE SEQUENCE</scope>
    <source>
        <strain evidence="4">CCMP2712</strain>
    </source>
</reference>
<dbReference type="KEGG" id="gtt:GUITHDRAFT_146498"/>
<dbReference type="RefSeq" id="XP_005822364.1">
    <property type="nucleotide sequence ID" value="XM_005822307.1"/>
</dbReference>
<evidence type="ECO:0000313" key="4">
    <source>
        <dbReference type="Proteomes" id="UP000011087"/>
    </source>
</evidence>
<dbReference type="EMBL" id="JH993091">
    <property type="protein sequence ID" value="EKX35384.1"/>
    <property type="molecule type" value="Genomic_DNA"/>
</dbReference>
<dbReference type="EnsemblProtists" id="EKX35384">
    <property type="protein sequence ID" value="EKX35384"/>
    <property type="gene ID" value="GUITHDRAFT_146498"/>
</dbReference>
<organism evidence="2">
    <name type="scientific">Guillardia theta (strain CCMP2712)</name>
    <name type="common">Cryptophyte</name>
    <dbReference type="NCBI Taxonomy" id="905079"/>
    <lineage>
        <taxon>Eukaryota</taxon>
        <taxon>Cryptophyceae</taxon>
        <taxon>Pyrenomonadales</taxon>
        <taxon>Geminigeraceae</taxon>
        <taxon>Guillardia</taxon>
    </lineage>
</organism>
<dbReference type="GeneID" id="17292135"/>
<keyword evidence="4" id="KW-1185">Reference proteome</keyword>
<sequence>MADSGARNFQEEDADAGGKWSARACRASSIGSDQWEADFSEFEGNFAKEEENRQREVQGASRGSASDAAGDGSDFGDFGDFSAFKTVMIRIKALQRSETAARKGREIAAVLADIKPQGKEVKGDGVTGHSVINHCLCPFNVR</sequence>
<dbReference type="PaxDb" id="55529-EKX35384"/>
<dbReference type="HOGENOM" id="CLU_1819503_0_0_1"/>
<reference evidence="3" key="3">
    <citation type="submission" date="2016-03" db="UniProtKB">
        <authorList>
            <consortium name="EnsemblProtists"/>
        </authorList>
    </citation>
    <scope>IDENTIFICATION</scope>
</reference>
<evidence type="ECO:0000313" key="2">
    <source>
        <dbReference type="EMBL" id="EKX35384.1"/>
    </source>
</evidence>
<reference evidence="2 4" key="1">
    <citation type="journal article" date="2012" name="Nature">
        <title>Algal genomes reveal evolutionary mosaicism and the fate of nucleomorphs.</title>
        <authorList>
            <consortium name="DOE Joint Genome Institute"/>
            <person name="Curtis B.A."/>
            <person name="Tanifuji G."/>
            <person name="Burki F."/>
            <person name="Gruber A."/>
            <person name="Irimia M."/>
            <person name="Maruyama S."/>
            <person name="Arias M.C."/>
            <person name="Ball S.G."/>
            <person name="Gile G.H."/>
            <person name="Hirakawa Y."/>
            <person name="Hopkins J.F."/>
            <person name="Kuo A."/>
            <person name="Rensing S.A."/>
            <person name="Schmutz J."/>
            <person name="Symeonidi A."/>
            <person name="Elias M."/>
            <person name="Eveleigh R.J."/>
            <person name="Herman E.K."/>
            <person name="Klute M.J."/>
            <person name="Nakayama T."/>
            <person name="Obornik M."/>
            <person name="Reyes-Prieto A."/>
            <person name="Armbrust E.V."/>
            <person name="Aves S.J."/>
            <person name="Beiko R.G."/>
            <person name="Coutinho P."/>
            <person name="Dacks J.B."/>
            <person name="Durnford D.G."/>
            <person name="Fast N.M."/>
            <person name="Green B.R."/>
            <person name="Grisdale C.J."/>
            <person name="Hempel F."/>
            <person name="Henrissat B."/>
            <person name="Hoppner M.P."/>
            <person name="Ishida K."/>
            <person name="Kim E."/>
            <person name="Koreny L."/>
            <person name="Kroth P.G."/>
            <person name="Liu Y."/>
            <person name="Malik S.B."/>
            <person name="Maier U.G."/>
            <person name="McRose D."/>
            <person name="Mock T."/>
            <person name="Neilson J.A."/>
            <person name="Onodera N.T."/>
            <person name="Poole A.M."/>
            <person name="Pritham E.J."/>
            <person name="Richards T.A."/>
            <person name="Rocap G."/>
            <person name="Roy S.W."/>
            <person name="Sarai C."/>
            <person name="Schaack S."/>
            <person name="Shirato S."/>
            <person name="Slamovits C.H."/>
            <person name="Spencer D.F."/>
            <person name="Suzuki S."/>
            <person name="Worden A.Z."/>
            <person name="Zauner S."/>
            <person name="Barry K."/>
            <person name="Bell C."/>
            <person name="Bharti A.K."/>
            <person name="Crow J.A."/>
            <person name="Grimwood J."/>
            <person name="Kramer R."/>
            <person name="Lindquist E."/>
            <person name="Lucas S."/>
            <person name="Salamov A."/>
            <person name="McFadden G.I."/>
            <person name="Lane C.E."/>
            <person name="Keeling P.J."/>
            <person name="Gray M.W."/>
            <person name="Grigoriev I.V."/>
            <person name="Archibald J.M."/>
        </authorList>
    </citation>
    <scope>NUCLEOTIDE SEQUENCE</scope>
    <source>
        <strain evidence="2 4">CCMP2712</strain>
    </source>
</reference>
<dbReference type="Proteomes" id="UP000011087">
    <property type="component" value="Unassembled WGS sequence"/>
</dbReference>
<feature type="compositionally biased region" description="Low complexity" evidence="1">
    <location>
        <begin position="59"/>
        <end position="76"/>
    </location>
</feature>
<dbReference type="AlphaFoldDB" id="L1IHI9"/>
<accession>L1IHI9</accession>
<feature type="region of interest" description="Disordered" evidence="1">
    <location>
        <begin position="41"/>
        <end position="76"/>
    </location>
</feature>
<evidence type="ECO:0000256" key="1">
    <source>
        <dbReference type="SAM" id="MobiDB-lite"/>
    </source>
</evidence>
<gene>
    <name evidence="2" type="ORF">GUITHDRAFT_146498</name>
</gene>
<feature type="region of interest" description="Disordered" evidence="1">
    <location>
        <begin position="1"/>
        <end position="23"/>
    </location>
</feature>
<feature type="compositionally biased region" description="Basic and acidic residues" evidence="1">
    <location>
        <begin position="46"/>
        <end position="56"/>
    </location>
</feature>
<proteinExistence type="predicted"/>